<evidence type="ECO:0000259" key="2">
    <source>
        <dbReference type="Pfam" id="PF02541"/>
    </source>
</evidence>
<feature type="region of interest" description="Disordered" evidence="1">
    <location>
        <begin position="61"/>
        <end position="85"/>
    </location>
</feature>
<evidence type="ECO:0000256" key="1">
    <source>
        <dbReference type="SAM" id="MobiDB-lite"/>
    </source>
</evidence>
<keyword evidence="4" id="KW-1185">Reference proteome</keyword>
<dbReference type="GO" id="GO:0006357">
    <property type="term" value="P:regulation of transcription by RNA polymerase II"/>
    <property type="evidence" value="ECO:0007669"/>
    <property type="project" value="TreeGrafter"/>
</dbReference>
<name>A0A8J4F223_9CHLO</name>
<dbReference type="EMBL" id="BNCO01000015">
    <property type="protein sequence ID" value="GIL53354.1"/>
    <property type="molecule type" value="Genomic_DNA"/>
</dbReference>
<comment type="caution">
    <text evidence="3">The sequence shown here is derived from an EMBL/GenBank/DDBJ whole genome shotgun (WGS) entry which is preliminary data.</text>
</comment>
<feature type="domain" description="Ppx/GppA phosphatase N-terminal" evidence="2">
    <location>
        <begin position="363"/>
        <end position="413"/>
    </location>
</feature>
<dbReference type="Gene3D" id="3.30.420.150">
    <property type="entry name" value="Exopolyphosphatase. Domain 2"/>
    <property type="match status" value="2"/>
</dbReference>
<gene>
    <name evidence="3" type="ORF">Vafri_8976</name>
</gene>
<protein>
    <recommendedName>
        <fullName evidence="2">Ppx/GppA phosphatase N-terminal domain-containing protein</fullName>
    </recommendedName>
</protein>
<dbReference type="Gene3D" id="3.30.420.40">
    <property type="match status" value="1"/>
</dbReference>
<evidence type="ECO:0000313" key="4">
    <source>
        <dbReference type="Proteomes" id="UP000747399"/>
    </source>
</evidence>
<dbReference type="InterPro" id="IPR050273">
    <property type="entry name" value="GppA/Ppx_hydrolase"/>
</dbReference>
<dbReference type="InterPro" id="IPR003695">
    <property type="entry name" value="Ppx_GppA_N"/>
</dbReference>
<sequence>MMPFCYPFSRLDTQVHWLSSNANHYYRLCFRAHRRMRSIGVSNCSSAGWTDDWTEALAGPLRRNKDSDSDAAHGPSPQCAPSLGNKNRAELQTLPFLNSLGSVPDMGQYGNVERLLLSPHYSSVTEQDERAVVLDAREEQTAVLKPYQGCEAPRATAIIPMAAPSWQSTGVHGANIALEVPRAAAAASRAATIGRGGIEPNNVNATEDDICLKKTAKATEAVAAPPQPVIAAVTGSSLNSRASLDGCNTDGVLVAIELGSHCTRALLHDGHSELARLTYDTMLGQNVSQQGGDGSSGRDFHPEALQRTLCALQQIMAEVLAAAAAAPPPAPSMVASQPAVKATAPVKSVLSSSSVGQPRIVARMVATAAVRDASSSSRAALAAAAEQLTGCSLEILTGEDEGRQAWRGVVCGLQTPTRPRQHDVGVAEAIAASESTESVCRDHNHQHQQHLLVVDMGGRSTEFVYGVHKADRPVAVSVPLGCVGLHSAACELEQSCASSKNGLTAAARQPGFTVGVGHGDQGCGSALSVFVPGPEDVEPSLVALEACVRLAQETIQRLCSGMPWMPPMARPMAATTTEAGAGPRSKDPACNPWPIDTQTPSAGGGNGGCAVGCAAGCTAPSSLLSLVQNYSTEETVTATVIFTGGTVTTLAALNQQLPYYDRSRVHGSVLTFGDIAALMVHLAGAEERAATLRTYGWLTEARCRTLAAGCAGLLGVMAALGLERVTVSDADLLDGLLAEMLDSYTLLR</sequence>
<dbReference type="InterPro" id="IPR043129">
    <property type="entry name" value="ATPase_NBD"/>
</dbReference>
<dbReference type="PANTHER" id="PTHR30005">
    <property type="entry name" value="EXOPOLYPHOSPHATASE"/>
    <property type="match status" value="1"/>
</dbReference>
<reference evidence="3" key="1">
    <citation type="journal article" date="2021" name="Proc. Natl. Acad. Sci. U.S.A.">
        <title>Three genomes in the algal genus Volvox reveal the fate of a haploid sex-determining region after a transition to homothallism.</title>
        <authorList>
            <person name="Yamamoto K."/>
            <person name="Hamaji T."/>
            <person name="Kawai-Toyooka H."/>
            <person name="Matsuzaki R."/>
            <person name="Takahashi F."/>
            <person name="Nishimura Y."/>
            <person name="Kawachi M."/>
            <person name="Noguchi H."/>
            <person name="Minakuchi Y."/>
            <person name="Umen J.G."/>
            <person name="Toyoda A."/>
            <person name="Nozaki H."/>
        </authorList>
    </citation>
    <scope>NUCLEOTIDE SEQUENCE</scope>
    <source>
        <strain evidence="3">NIES-3780</strain>
    </source>
</reference>
<evidence type="ECO:0000313" key="3">
    <source>
        <dbReference type="EMBL" id="GIL53354.1"/>
    </source>
</evidence>
<dbReference type="Pfam" id="PF02541">
    <property type="entry name" value="Ppx-GppA"/>
    <property type="match status" value="1"/>
</dbReference>
<dbReference type="AlphaFoldDB" id="A0A8J4F223"/>
<organism evidence="3 4">
    <name type="scientific">Volvox africanus</name>
    <dbReference type="NCBI Taxonomy" id="51714"/>
    <lineage>
        <taxon>Eukaryota</taxon>
        <taxon>Viridiplantae</taxon>
        <taxon>Chlorophyta</taxon>
        <taxon>core chlorophytes</taxon>
        <taxon>Chlorophyceae</taxon>
        <taxon>CS clade</taxon>
        <taxon>Chlamydomonadales</taxon>
        <taxon>Volvocaceae</taxon>
        <taxon>Volvox</taxon>
    </lineage>
</organism>
<dbReference type="Proteomes" id="UP000747399">
    <property type="component" value="Unassembled WGS sequence"/>
</dbReference>
<dbReference type="SUPFAM" id="SSF53067">
    <property type="entry name" value="Actin-like ATPase domain"/>
    <property type="match status" value="2"/>
</dbReference>
<dbReference type="PANTHER" id="PTHR30005:SF0">
    <property type="entry name" value="RETROGRADE REGULATION PROTEIN 2"/>
    <property type="match status" value="1"/>
</dbReference>
<accession>A0A8J4F223</accession>
<proteinExistence type="predicted"/>